<keyword evidence="3" id="KW-1185">Reference proteome</keyword>
<dbReference type="EMBL" id="JBJKFK010000201">
    <property type="protein sequence ID" value="KAL3318814.1"/>
    <property type="molecule type" value="Genomic_DNA"/>
</dbReference>
<name>A0ABD2QH09_9PLAT</name>
<proteinExistence type="predicted"/>
<keyword evidence="1" id="KW-0472">Membrane</keyword>
<dbReference type="AlphaFoldDB" id="A0ABD2QH09"/>
<dbReference type="Proteomes" id="UP001626550">
    <property type="component" value="Unassembled WGS sequence"/>
</dbReference>
<feature type="transmembrane region" description="Helical" evidence="1">
    <location>
        <begin position="214"/>
        <end position="236"/>
    </location>
</feature>
<evidence type="ECO:0000313" key="2">
    <source>
        <dbReference type="EMBL" id="KAL3318814.1"/>
    </source>
</evidence>
<organism evidence="2 3">
    <name type="scientific">Cichlidogyrus casuarinus</name>
    <dbReference type="NCBI Taxonomy" id="1844966"/>
    <lineage>
        <taxon>Eukaryota</taxon>
        <taxon>Metazoa</taxon>
        <taxon>Spiralia</taxon>
        <taxon>Lophotrochozoa</taxon>
        <taxon>Platyhelminthes</taxon>
        <taxon>Monogenea</taxon>
        <taxon>Monopisthocotylea</taxon>
        <taxon>Dactylogyridea</taxon>
        <taxon>Ancyrocephalidae</taxon>
        <taxon>Cichlidogyrus</taxon>
    </lineage>
</organism>
<evidence type="ECO:0000313" key="3">
    <source>
        <dbReference type="Proteomes" id="UP001626550"/>
    </source>
</evidence>
<sequence length="256" mass="29267">MSKAPAEESDLEDHLEWPRKLSRPMRREIVVDPPHVDENHEFGRRALRASIRRHRHLRHIRSLTNKSSSGFETVTSTLLRSQSLPSGLVKHNRLCLYKFKPRLERETRTFGAPHRYVKKDDRAPVFPSGQRYMQHKASSSNRCQKYYSGQQISTNQVQEDNYAVSAALLCRQSSDPNIRRLSVVLMDAATQQRDRASSILEQSKEKLAIQFCRISVLLITLKIALGVSVSAIGLTLNLRYNIEWSASAYWAGIPVS</sequence>
<reference evidence="2 3" key="1">
    <citation type="submission" date="2024-11" db="EMBL/GenBank/DDBJ databases">
        <title>Adaptive evolution of stress response genes in parasites aligns with host niche diversity.</title>
        <authorList>
            <person name="Hahn C."/>
            <person name="Resl P."/>
        </authorList>
    </citation>
    <scope>NUCLEOTIDE SEQUENCE [LARGE SCALE GENOMIC DNA]</scope>
    <source>
        <strain evidence="2">EGGRZ-B1_66</strain>
        <tissue evidence="2">Body</tissue>
    </source>
</reference>
<protein>
    <submittedName>
        <fullName evidence="2">Uncharacterized protein</fullName>
    </submittedName>
</protein>
<keyword evidence="1" id="KW-1133">Transmembrane helix</keyword>
<comment type="caution">
    <text evidence="2">The sequence shown here is derived from an EMBL/GenBank/DDBJ whole genome shotgun (WGS) entry which is preliminary data.</text>
</comment>
<gene>
    <name evidence="2" type="ORF">Ciccas_002534</name>
</gene>
<keyword evidence="1" id="KW-0812">Transmembrane</keyword>
<accession>A0ABD2QH09</accession>
<evidence type="ECO:0000256" key="1">
    <source>
        <dbReference type="SAM" id="Phobius"/>
    </source>
</evidence>